<evidence type="ECO:0000313" key="1">
    <source>
        <dbReference type="EMBL" id="SIT55723.1"/>
    </source>
</evidence>
<reference evidence="2" key="1">
    <citation type="submission" date="2017-01" db="EMBL/GenBank/DDBJ databases">
        <authorList>
            <person name="Brunel B."/>
        </authorList>
    </citation>
    <scope>NUCLEOTIDE SEQUENCE [LARGE SCALE GENOMIC DNA]</scope>
</reference>
<dbReference type="AlphaFoldDB" id="A0A1R3V774"/>
<name>A0A1R3V774_9HYPH</name>
<evidence type="ECO:0000313" key="2">
    <source>
        <dbReference type="Proteomes" id="UP000188388"/>
    </source>
</evidence>
<accession>A0A1R3V774</accession>
<sequence>MPGGALELSLKPMKAGGLHRLSNKRSECCILSVGCVLQVFADRGGCLPNRPGGPLRSGVSADDRFVCALFTVAPEVAQSCDHVTILH</sequence>
<dbReference type="EMBL" id="FTPD01000016">
    <property type="protein sequence ID" value="SIT55723.1"/>
    <property type="molecule type" value="Genomic_DNA"/>
</dbReference>
<protein>
    <submittedName>
        <fullName evidence="1">Uncharacterized protein</fullName>
    </submittedName>
</protein>
<gene>
    <name evidence="1" type="ORF">BQ8794_230033</name>
</gene>
<keyword evidence="2" id="KW-1185">Reference proteome</keyword>
<dbReference type="Proteomes" id="UP000188388">
    <property type="component" value="Unassembled WGS sequence"/>
</dbReference>
<dbReference type="STRING" id="1631249.BQ8794_230033"/>
<organism evidence="1 2">
    <name type="scientific">Mesorhizobium prunaredense</name>
    <dbReference type="NCBI Taxonomy" id="1631249"/>
    <lineage>
        <taxon>Bacteria</taxon>
        <taxon>Pseudomonadati</taxon>
        <taxon>Pseudomonadota</taxon>
        <taxon>Alphaproteobacteria</taxon>
        <taxon>Hyphomicrobiales</taxon>
        <taxon>Phyllobacteriaceae</taxon>
        <taxon>Mesorhizobium</taxon>
    </lineage>
</organism>
<proteinExistence type="predicted"/>